<gene>
    <name evidence="4" type="ORF">E5S67_00257</name>
</gene>
<keyword evidence="2" id="KW-0812">Transmembrane</keyword>
<feature type="domain" description="CHASE2" evidence="3">
    <location>
        <begin position="49"/>
        <end position="369"/>
    </location>
</feature>
<evidence type="ECO:0000259" key="3">
    <source>
        <dbReference type="SMART" id="SM01080"/>
    </source>
</evidence>
<accession>A0ABX2CQS7</accession>
<dbReference type="InterPro" id="IPR007890">
    <property type="entry name" value="CHASE2"/>
</dbReference>
<evidence type="ECO:0000313" key="5">
    <source>
        <dbReference type="Proteomes" id="UP000702425"/>
    </source>
</evidence>
<feature type="compositionally biased region" description="Polar residues" evidence="1">
    <location>
        <begin position="521"/>
        <end position="537"/>
    </location>
</feature>
<keyword evidence="5" id="KW-1185">Reference proteome</keyword>
<dbReference type="Proteomes" id="UP000702425">
    <property type="component" value="Unassembled WGS sequence"/>
</dbReference>
<feature type="compositionally biased region" description="Basic and acidic residues" evidence="1">
    <location>
        <begin position="566"/>
        <end position="596"/>
    </location>
</feature>
<evidence type="ECO:0000313" key="4">
    <source>
        <dbReference type="EMBL" id="NQE32541.1"/>
    </source>
</evidence>
<feature type="transmembrane region" description="Helical" evidence="2">
    <location>
        <begin position="406"/>
        <end position="423"/>
    </location>
</feature>
<feature type="transmembrane region" description="Helical" evidence="2">
    <location>
        <begin position="377"/>
        <end position="400"/>
    </location>
</feature>
<evidence type="ECO:0000256" key="2">
    <source>
        <dbReference type="SAM" id="Phobius"/>
    </source>
</evidence>
<proteinExistence type="predicted"/>
<dbReference type="Pfam" id="PF05226">
    <property type="entry name" value="CHASE2"/>
    <property type="match status" value="1"/>
</dbReference>
<keyword evidence="2" id="KW-1133">Transmembrane helix</keyword>
<comment type="caution">
    <text evidence="4">The sequence shown here is derived from an EMBL/GenBank/DDBJ whole genome shotgun (WGS) entry which is preliminary data.</text>
</comment>
<reference evidence="4 5" key="1">
    <citation type="journal article" date="2020" name="Sci. Rep.">
        <title>A novel cyanobacterial geosmin producer, revising GeoA distribution and dispersion patterns in Bacteria.</title>
        <authorList>
            <person name="Churro C."/>
            <person name="Semedo-Aguiar A.P."/>
            <person name="Silva A.D."/>
            <person name="Pereira-Leal J.B."/>
            <person name="Leite R.B."/>
        </authorList>
    </citation>
    <scope>NUCLEOTIDE SEQUENCE [LARGE SCALE GENOMIC DNA]</scope>
    <source>
        <strain evidence="4 5">IPMA8</strain>
    </source>
</reference>
<dbReference type="EMBL" id="SRRZ01000003">
    <property type="protein sequence ID" value="NQE32541.1"/>
    <property type="molecule type" value="Genomic_DNA"/>
</dbReference>
<organism evidence="4 5">
    <name type="scientific">Microcoleus asticus IPMA8</name>
    <dbReference type="NCBI Taxonomy" id="2563858"/>
    <lineage>
        <taxon>Bacteria</taxon>
        <taxon>Bacillati</taxon>
        <taxon>Cyanobacteriota</taxon>
        <taxon>Cyanophyceae</taxon>
        <taxon>Oscillatoriophycideae</taxon>
        <taxon>Oscillatoriales</taxon>
        <taxon>Microcoleaceae</taxon>
        <taxon>Microcoleus</taxon>
        <taxon>Microcoleus asticus</taxon>
    </lineage>
</organism>
<feature type="region of interest" description="Disordered" evidence="1">
    <location>
        <begin position="521"/>
        <end position="596"/>
    </location>
</feature>
<name>A0ABX2CQS7_9CYAN</name>
<sequence length="596" mass="65647">MSKISNKIRSAAAQLSQMYKPSLTLVRSVLIASAAVTLSLMGARQLGILAPVELSAYDQMLRWRPDEKPDPRLLVVGITEADIQKLKQWPISDRKIAEVLQKLEKMQPAVIGLDVLRDVPLGDGREELTKILQKSDRIIGVCLVTDGSPDNPGSPPAPGLPQNRVGFADFGVDPGGILRRALLFMKPPTIEGKSSVEKHLCNDNSQVLFSFNLQLALRYLQGQKISPKLAPDQSLWLGKTQLKKLESNDGGYRNTDARGYQILINYRSRQQVANQVRITDVLEGKVDPNLVKGKIVLIGYTTETVKDFFYTPYSGRQQSKQFMPGIVAHAQVVSQILSTVLDNRPMFWFWPEWGEILWIAAWSIVGGTLASRMAHPVRLAVTFGAILSGCCAISFGIFLLGGWVPVAAPALALIVTGGSIVSADRFNKAGYGKAISDRVKQAFKIEIDQAKKEQQVAEITESDFFKELQQKKDKLRISKQETSEKAPSDPQEITASNAELAKGQSQADEYLAQLQEKATQQKQRAAVTESESGSKTVTPIDAGGGASLAETKPDDEFSDLQAKAKQMRERRGAEKRIKDEKMDSLTDKEDLGDKEE</sequence>
<keyword evidence="2" id="KW-0472">Membrane</keyword>
<dbReference type="RefSeq" id="WP_172184713.1">
    <property type="nucleotide sequence ID" value="NZ_CAWPPK010000223.1"/>
</dbReference>
<feature type="transmembrane region" description="Helical" evidence="2">
    <location>
        <begin position="347"/>
        <end position="365"/>
    </location>
</feature>
<evidence type="ECO:0000256" key="1">
    <source>
        <dbReference type="SAM" id="MobiDB-lite"/>
    </source>
</evidence>
<protein>
    <recommendedName>
        <fullName evidence="3">CHASE2 domain-containing protein</fullName>
    </recommendedName>
</protein>
<dbReference type="SMART" id="SM01080">
    <property type="entry name" value="CHASE2"/>
    <property type="match status" value="1"/>
</dbReference>